<dbReference type="SUPFAM" id="SSF53697">
    <property type="entry name" value="SIS domain"/>
    <property type="match status" value="1"/>
</dbReference>
<gene>
    <name evidence="1" type="ORF">PV367_47520</name>
</gene>
<dbReference type="GO" id="GO:1901135">
    <property type="term" value="P:carbohydrate derivative metabolic process"/>
    <property type="evidence" value="ECO:0007669"/>
    <property type="project" value="InterPro"/>
</dbReference>
<organism evidence="1 2">
    <name type="scientific">Streptomyces europaeiscabiei</name>
    <dbReference type="NCBI Taxonomy" id="146819"/>
    <lineage>
        <taxon>Bacteria</taxon>
        <taxon>Bacillati</taxon>
        <taxon>Actinomycetota</taxon>
        <taxon>Actinomycetes</taxon>
        <taxon>Kitasatosporales</taxon>
        <taxon>Streptomycetaceae</taxon>
        <taxon>Streptomyces</taxon>
    </lineage>
</organism>
<dbReference type="Gene3D" id="3.40.50.10490">
    <property type="entry name" value="Glucose-6-phosphate isomerase like protein, domain 1"/>
    <property type="match status" value="2"/>
</dbReference>
<dbReference type="Proteomes" id="UP001273589">
    <property type="component" value="Unassembled WGS sequence"/>
</dbReference>
<feature type="non-terminal residue" evidence="1">
    <location>
        <position position="1"/>
    </location>
</feature>
<dbReference type="GO" id="GO:0097367">
    <property type="term" value="F:carbohydrate derivative binding"/>
    <property type="evidence" value="ECO:0007669"/>
    <property type="project" value="InterPro"/>
</dbReference>
<protein>
    <submittedName>
        <fullName evidence="1">Glucosamine-fructose-6-phosphate aminotransferase</fullName>
    </submittedName>
</protein>
<keyword evidence="1" id="KW-0032">Aminotransferase</keyword>
<accession>A0AAJ2Q112</accession>
<reference evidence="1" key="1">
    <citation type="journal article" date="2023" name="Microb. Genom.">
        <title>Mesoterricola silvestris gen. nov., sp. nov., Mesoterricola sediminis sp. nov., Geothrix oryzae sp. nov., Geothrix edaphica sp. nov., Geothrix rubra sp. nov., and Geothrix limicola sp. nov., six novel members of Acidobacteriota isolated from soils.</title>
        <authorList>
            <person name="Weisberg A.J."/>
            <person name="Pearce E."/>
            <person name="Kramer C.G."/>
            <person name="Chang J.H."/>
            <person name="Clarke C.R."/>
        </authorList>
    </citation>
    <scope>NUCLEOTIDE SEQUENCE</scope>
    <source>
        <strain evidence="1">ND06-05F</strain>
    </source>
</reference>
<sequence length="42" mass="4491">TPTLLQPLVATVPLQVFACELATARGNEVDQPRNLAKSVTVE</sequence>
<dbReference type="AlphaFoldDB" id="A0AAJ2Q112"/>
<proteinExistence type="predicted"/>
<comment type="caution">
    <text evidence="1">The sequence shown here is derived from an EMBL/GenBank/DDBJ whole genome shotgun (WGS) entry which is preliminary data.</text>
</comment>
<dbReference type="EMBL" id="JARAWN010000929">
    <property type="protein sequence ID" value="MDX3137272.1"/>
    <property type="molecule type" value="Genomic_DNA"/>
</dbReference>
<dbReference type="GO" id="GO:0008483">
    <property type="term" value="F:transaminase activity"/>
    <property type="evidence" value="ECO:0007669"/>
    <property type="project" value="UniProtKB-KW"/>
</dbReference>
<name>A0AAJ2Q112_9ACTN</name>
<keyword evidence="1" id="KW-0808">Transferase</keyword>
<evidence type="ECO:0000313" key="2">
    <source>
        <dbReference type="Proteomes" id="UP001273589"/>
    </source>
</evidence>
<dbReference type="InterPro" id="IPR046348">
    <property type="entry name" value="SIS_dom_sf"/>
</dbReference>
<evidence type="ECO:0000313" key="1">
    <source>
        <dbReference type="EMBL" id="MDX3137272.1"/>
    </source>
</evidence>